<proteinExistence type="predicted"/>
<organism evidence="1 2">
    <name type="scientific">Candidatus Hakubella thermalkaliphila</name>
    <dbReference type="NCBI Taxonomy" id="2754717"/>
    <lineage>
        <taxon>Bacteria</taxon>
        <taxon>Bacillati</taxon>
        <taxon>Actinomycetota</taxon>
        <taxon>Actinomycetota incertae sedis</taxon>
        <taxon>Candidatus Hakubellales</taxon>
        <taxon>Candidatus Hakubellaceae</taxon>
        <taxon>Candidatus Hakubella</taxon>
    </lineage>
</organism>
<sequence length="81" mass="8869">MNLVHFEALLKEMYLKGPIQKALNSACVLFHRMERDTDSIVGEYAVMPVMIAYTQAVGARADGGGLPAAQQATYVRTQTPL</sequence>
<name>A0A6V8P869_9ACTN</name>
<reference evidence="1 2" key="1">
    <citation type="journal article" date="2020" name="Front. Microbiol.">
        <title>Single-cell genomics of novel Actinobacteria with the Wood-Ljungdahl pathway discovered in a serpentinizing system.</title>
        <authorList>
            <person name="Merino N."/>
            <person name="Kawai M."/>
            <person name="Boyd E.S."/>
            <person name="Colman D.R."/>
            <person name="McGlynn S.E."/>
            <person name="Nealson K.H."/>
            <person name="Kurokawa K."/>
            <person name="Hongoh Y."/>
        </authorList>
    </citation>
    <scope>NUCLEOTIDE SEQUENCE [LARGE SCALE GENOMIC DNA]</scope>
    <source>
        <strain evidence="1 2">S33</strain>
    </source>
</reference>
<dbReference type="AlphaFoldDB" id="A0A6V8P869"/>
<accession>A0A6V8P869</accession>
<dbReference type="Proteomes" id="UP000591948">
    <property type="component" value="Unassembled WGS sequence"/>
</dbReference>
<protein>
    <submittedName>
        <fullName evidence="1">Uncharacterized protein</fullName>
    </submittedName>
</protein>
<keyword evidence="2" id="KW-1185">Reference proteome</keyword>
<dbReference type="EMBL" id="BLRY01000438">
    <property type="protein sequence ID" value="GFP28829.1"/>
    <property type="molecule type" value="Genomic_DNA"/>
</dbReference>
<feature type="non-terminal residue" evidence="1">
    <location>
        <position position="81"/>
    </location>
</feature>
<evidence type="ECO:0000313" key="1">
    <source>
        <dbReference type="EMBL" id="GFP28829.1"/>
    </source>
</evidence>
<evidence type="ECO:0000313" key="2">
    <source>
        <dbReference type="Proteomes" id="UP000591948"/>
    </source>
</evidence>
<gene>
    <name evidence="1" type="ORF">HKBW3S33_02245</name>
</gene>
<comment type="caution">
    <text evidence="1">The sequence shown here is derived from an EMBL/GenBank/DDBJ whole genome shotgun (WGS) entry which is preliminary data.</text>
</comment>